<dbReference type="Pfam" id="PF06985">
    <property type="entry name" value="HET"/>
    <property type="match status" value="1"/>
</dbReference>
<dbReference type="PANTHER" id="PTHR24148">
    <property type="entry name" value="ANKYRIN REPEAT DOMAIN-CONTAINING PROTEIN 39 HOMOLOG-RELATED"/>
    <property type="match status" value="1"/>
</dbReference>
<dbReference type="InterPro" id="IPR010730">
    <property type="entry name" value="HET"/>
</dbReference>
<feature type="region of interest" description="Disordered" evidence="1">
    <location>
        <begin position="1"/>
        <end position="30"/>
    </location>
</feature>
<dbReference type="InterPro" id="IPR052895">
    <property type="entry name" value="HetReg/Transcr_Mod"/>
</dbReference>
<dbReference type="EMBL" id="ML977170">
    <property type="protein sequence ID" value="KAF1984049.1"/>
    <property type="molecule type" value="Genomic_DNA"/>
</dbReference>
<dbReference type="PANTHER" id="PTHR24148:SF82">
    <property type="entry name" value="HETEROKARYON INCOMPATIBILITY DOMAIN-CONTAINING PROTEIN"/>
    <property type="match status" value="1"/>
</dbReference>
<evidence type="ECO:0000313" key="3">
    <source>
        <dbReference type="EMBL" id="KAF1984049.1"/>
    </source>
</evidence>
<protein>
    <submittedName>
        <fullName evidence="3">HET-domain-containing protein</fullName>
    </submittedName>
</protein>
<dbReference type="AlphaFoldDB" id="A0A6G1GTH1"/>
<keyword evidence="4" id="KW-1185">Reference proteome</keyword>
<dbReference type="Proteomes" id="UP000800041">
    <property type="component" value="Unassembled WGS sequence"/>
</dbReference>
<evidence type="ECO:0000313" key="4">
    <source>
        <dbReference type="Proteomes" id="UP000800041"/>
    </source>
</evidence>
<proteinExistence type="predicted"/>
<organism evidence="3 4">
    <name type="scientific">Aulographum hederae CBS 113979</name>
    <dbReference type="NCBI Taxonomy" id="1176131"/>
    <lineage>
        <taxon>Eukaryota</taxon>
        <taxon>Fungi</taxon>
        <taxon>Dikarya</taxon>
        <taxon>Ascomycota</taxon>
        <taxon>Pezizomycotina</taxon>
        <taxon>Dothideomycetes</taxon>
        <taxon>Pleosporomycetidae</taxon>
        <taxon>Aulographales</taxon>
        <taxon>Aulographaceae</taxon>
    </lineage>
</organism>
<accession>A0A6G1GTH1</accession>
<feature type="domain" description="Heterokaryon incompatibility" evidence="2">
    <location>
        <begin position="77"/>
        <end position="209"/>
    </location>
</feature>
<evidence type="ECO:0000259" key="2">
    <source>
        <dbReference type="Pfam" id="PF06985"/>
    </source>
</evidence>
<evidence type="ECO:0000256" key="1">
    <source>
        <dbReference type="SAM" id="MobiDB-lite"/>
    </source>
</evidence>
<feature type="non-terminal residue" evidence="3">
    <location>
        <position position="328"/>
    </location>
</feature>
<dbReference type="OrthoDB" id="2157530at2759"/>
<name>A0A6G1GTH1_9PEZI</name>
<gene>
    <name evidence="3" type="ORF">K402DRAFT_381600</name>
</gene>
<reference evidence="3" key="1">
    <citation type="journal article" date="2020" name="Stud. Mycol.">
        <title>101 Dothideomycetes genomes: a test case for predicting lifestyles and emergence of pathogens.</title>
        <authorList>
            <person name="Haridas S."/>
            <person name="Albert R."/>
            <person name="Binder M."/>
            <person name="Bloem J."/>
            <person name="Labutti K."/>
            <person name="Salamov A."/>
            <person name="Andreopoulos B."/>
            <person name="Baker S."/>
            <person name="Barry K."/>
            <person name="Bills G."/>
            <person name="Bluhm B."/>
            <person name="Cannon C."/>
            <person name="Castanera R."/>
            <person name="Culley D."/>
            <person name="Daum C."/>
            <person name="Ezra D."/>
            <person name="Gonzalez J."/>
            <person name="Henrissat B."/>
            <person name="Kuo A."/>
            <person name="Liang C."/>
            <person name="Lipzen A."/>
            <person name="Lutzoni F."/>
            <person name="Magnuson J."/>
            <person name="Mondo S."/>
            <person name="Nolan M."/>
            <person name="Ohm R."/>
            <person name="Pangilinan J."/>
            <person name="Park H.-J."/>
            <person name="Ramirez L."/>
            <person name="Alfaro M."/>
            <person name="Sun H."/>
            <person name="Tritt A."/>
            <person name="Yoshinaga Y."/>
            <person name="Zwiers L.-H."/>
            <person name="Turgeon B."/>
            <person name="Goodwin S."/>
            <person name="Spatafora J."/>
            <person name="Crous P."/>
            <person name="Grigoriev I."/>
        </authorList>
    </citation>
    <scope>NUCLEOTIDE SEQUENCE</scope>
    <source>
        <strain evidence="3">CBS 113979</strain>
    </source>
</reference>
<sequence length="328" mass="37702">MSSFFKRLRPEGLVQSRPEPSRGVGGGEPALDRFPSYEPLGRCQFRLVHLRPSKYWADPIAFEFQRCSLQPTKLPFYEAVSYTWGPIDEKGTVTYAGRRILVGKNVEALLRRFRLKDNTRLLWIDALCINQEDHSEKSEQVAMMDVIYQGASRVLIYLGEADEQCNNANSDSIMMHFGHRWSSEHFPIQKMAKFFDDRSWFSRMWVLQEVALAEHPLVVCGSCCIPWACIPAWWIRNSRHLEKHKWAVPPALSIDSIGARRNSLLQLLHSTRLSRATMPHDKVYGLIGLLSPMDKASIPIDYRREVEHLYTGVATSIIKQENSLKLLS</sequence>